<evidence type="ECO:0000256" key="2">
    <source>
        <dbReference type="SAM" id="Phobius"/>
    </source>
</evidence>
<feature type="transmembrane region" description="Helical" evidence="2">
    <location>
        <begin position="370"/>
        <end position="391"/>
    </location>
</feature>
<feature type="transmembrane region" description="Helical" evidence="2">
    <location>
        <begin position="256"/>
        <end position="276"/>
    </location>
</feature>
<keyword evidence="2" id="KW-1133">Transmembrane helix</keyword>
<dbReference type="STRING" id="1612308.SAMN05444581_102353"/>
<feature type="region of interest" description="Disordered" evidence="1">
    <location>
        <begin position="1"/>
        <end position="29"/>
    </location>
</feature>
<feature type="transmembrane region" description="Helical" evidence="2">
    <location>
        <begin position="184"/>
        <end position="201"/>
    </location>
</feature>
<feature type="transmembrane region" description="Helical" evidence="2">
    <location>
        <begin position="288"/>
        <end position="313"/>
    </location>
</feature>
<accession>A0A1I3X6B1</accession>
<feature type="transmembrane region" description="Helical" evidence="2">
    <location>
        <begin position="134"/>
        <end position="151"/>
    </location>
</feature>
<dbReference type="InterPro" id="IPR018580">
    <property type="entry name" value="Uncharacterised_YfhO"/>
</dbReference>
<evidence type="ECO:0008006" key="5">
    <source>
        <dbReference type="Google" id="ProtNLM"/>
    </source>
</evidence>
<feature type="compositionally biased region" description="Basic and acidic residues" evidence="1">
    <location>
        <begin position="20"/>
        <end position="29"/>
    </location>
</feature>
<dbReference type="AlphaFoldDB" id="A0A1I3X6B1"/>
<dbReference type="EMBL" id="FOSN01000002">
    <property type="protein sequence ID" value="SFK14421.1"/>
    <property type="molecule type" value="Genomic_DNA"/>
</dbReference>
<evidence type="ECO:0000256" key="1">
    <source>
        <dbReference type="SAM" id="MobiDB-lite"/>
    </source>
</evidence>
<keyword evidence="2" id="KW-0472">Membrane</keyword>
<dbReference type="PANTHER" id="PTHR38454">
    <property type="entry name" value="INTEGRAL MEMBRANE PROTEIN-RELATED"/>
    <property type="match status" value="1"/>
</dbReference>
<feature type="transmembrane region" description="Helical" evidence="2">
    <location>
        <begin position="41"/>
        <end position="62"/>
    </location>
</feature>
<feature type="transmembrane region" description="Helical" evidence="2">
    <location>
        <begin position="339"/>
        <end position="358"/>
    </location>
</feature>
<feature type="transmembrane region" description="Helical" evidence="2">
    <location>
        <begin position="441"/>
        <end position="465"/>
    </location>
</feature>
<gene>
    <name evidence="3" type="ORF">SAMN05444581_102353</name>
</gene>
<feature type="transmembrane region" description="Helical" evidence="2">
    <location>
        <begin position="411"/>
        <end position="429"/>
    </location>
</feature>
<keyword evidence="4" id="KW-1185">Reference proteome</keyword>
<proteinExistence type="predicted"/>
<reference evidence="3 4" key="1">
    <citation type="submission" date="2016-10" db="EMBL/GenBank/DDBJ databases">
        <authorList>
            <person name="de Groot N.N."/>
        </authorList>
    </citation>
    <scope>NUCLEOTIDE SEQUENCE [LARGE SCALE GENOMIC DNA]</scope>
    <source>
        <strain evidence="3 4">NE2</strain>
    </source>
</reference>
<feature type="transmembrane region" description="Helical" evidence="2">
    <location>
        <begin position="477"/>
        <end position="497"/>
    </location>
</feature>
<feature type="transmembrane region" description="Helical" evidence="2">
    <location>
        <begin position="158"/>
        <end position="178"/>
    </location>
</feature>
<evidence type="ECO:0000313" key="4">
    <source>
        <dbReference type="Proteomes" id="UP000198755"/>
    </source>
</evidence>
<dbReference type="Proteomes" id="UP000198755">
    <property type="component" value="Unassembled WGS sequence"/>
</dbReference>
<name>A0A1I3X6B1_9HYPH</name>
<dbReference type="PANTHER" id="PTHR38454:SF1">
    <property type="entry name" value="INTEGRAL MEMBRANE PROTEIN"/>
    <property type="match status" value="1"/>
</dbReference>
<evidence type="ECO:0000313" key="3">
    <source>
        <dbReference type="EMBL" id="SFK14421.1"/>
    </source>
</evidence>
<organism evidence="3 4">
    <name type="scientific">Methylocapsa palsarum</name>
    <dbReference type="NCBI Taxonomy" id="1612308"/>
    <lineage>
        <taxon>Bacteria</taxon>
        <taxon>Pseudomonadati</taxon>
        <taxon>Pseudomonadota</taxon>
        <taxon>Alphaproteobacteria</taxon>
        <taxon>Hyphomicrobiales</taxon>
        <taxon>Beijerinckiaceae</taxon>
        <taxon>Methylocapsa</taxon>
    </lineage>
</organism>
<sequence length="831" mass="90030">MSISDTAVLPASSRTAGLRGQEKYTPDPVERVGAPAWSPKATWLALAALVSFSALALACWLVNGAVVPWDSKNHFYPMFRFLADALHHGEIPLWNPYHFGGHPSIADPQSLIFTPSMVLFALAAPNASMQLFDVIIFAHLAFGGVCILGLLRRWRWHPTAAVLAAIIFMLGGAASSRLQHTGMIISYSFFPAALWFLDIALERRSYRFAFLFGLFASLMALGRDQVAFLLCAVLIGRLAFLALQSERPLKYLGERTGVLALGGAVGAAILIVPALLTMQFLGESNRPGIAFGVAAAGSLAPVNLITLFAPNFFGSLDSLYDYWGPPNDATPRADWTDRAVNYVFVGTLPILMIVWHGIGAGRLFERRARFVMLLLSISLIYALGHYTPIFALAFDKIPGVSLYRRPADATFILNIALAFSAGFLLHRYIEEGLPGPIARLPKWAALALSSTTTLAIAILVGAGLALSLRESRLPASLIQIGIGAGLALAGAAMMIALRAPRWRGTAACLIVLASGGEMLWRNAASSLNAEPAQTYSVFSAMKPSEAAGVELLRREIAAKLLEGDRPRIEILGLKGPWQNASMVLKLENTIGYNPLRIDDYQRAVGPGENSEAPGMRHYPGTFRGYKCHLASLLGLEYLVLDRPLARLPRHVPRPQVSPIYASDSMYIYKLGKAAPRAYFASGIKPVDSEQVLDDQALPDFDLTREALIDQSSLRDLRADLPGKSQEAVLSLAAHETAEASAPHVAITQYADSLVRIDVASDKAGVVVLHDLFYPGWEVRVDGRPQPVLHANLLFRGVEVTAGRHLVEFSFHPLSIANLTAAASAVLHKNDQ</sequence>
<feature type="transmembrane region" description="Helical" evidence="2">
    <location>
        <begin position="208"/>
        <end position="236"/>
    </location>
</feature>
<protein>
    <recommendedName>
        <fullName evidence="5">Membrane protein YfhO</fullName>
    </recommendedName>
</protein>
<dbReference type="RefSeq" id="WP_175492492.1">
    <property type="nucleotide sequence ID" value="NZ_FOSN01000002.1"/>
</dbReference>
<keyword evidence="2" id="KW-0812">Transmembrane</keyword>